<comment type="caution">
    <text evidence="1">The sequence shown here is derived from an EMBL/GenBank/DDBJ whole genome shotgun (WGS) entry which is preliminary data.</text>
</comment>
<organism evidence="1 2">
    <name type="scientific">Molorchus minor</name>
    <dbReference type="NCBI Taxonomy" id="1323400"/>
    <lineage>
        <taxon>Eukaryota</taxon>
        <taxon>Metazoa</taxon>
        <taxon>Ecdysozoa</taxon>
        <taxon>Arthropoda</taxon>
        <taxon>Hexapoda</taxon>
        <taxon>Insecta</taxon>
        <taxon>Pterygota</taxon>
        <taxon>Neoptera</taxon>
        <taxon>Endopterygota</taxon>
        <taxon>Coleoptera</taxon>
        <taxon>Polyphaga</taxon>
        <taxon>Cucujiformia</taxon>
        <taxon>Chrysomeloidea</taxon>
        <taxon>Cerambycidae</taxon>
        <taxon>Lamiinae</taxon>
        <taxon>Monochamini</taxon>
        <taxon>Molorchus</taxon>
    </lineage>
</organism>
<dbReference type="EMBL" id="JAPWTJ010000321">
    <property type="protein sequence ID" value="KAJ8979700.1"/>
    <property type="molecule type" value="Genomic_DNA"/>
</dbReference>
<accession>A0ABQ9JR33</accession>
<sequence length="174" mass="19698">MEPTGTAPLAVPSLVVVAKYCFLALKKLRTLRFFRSNKFPLKSRKKISLDNNRKHNGLDSNKNHSFVRQCVAERPLLRSLRFILRDAYVGGSGKGVFTVKENGEETAKSQRYARMPQAARASILHFKNGYAGKRKELIEEPTLDAPPVSCPADGYVRQTVQRPGPFRDKRYYAL</sequence>
<evidence type="ECO:0000313" key="1">
    <source>
        <dbReference type="EMBL" id="KAJ8979700.1"/>
    </source>
</evidence>
<name>A0ABQ9JR33_9CUCU</name>
<evidence type="ECO:0000313" key="2">
    <source>
        <dbReference type="Proteomes" id="UP001162164"/>
    </source>
</evidence>
<protein>
    <submittedName>
        <fullName evidence="1">Uncharacterized protein</fullName>
    </submittedName>
</protein>
<dbReference type="Proteomes" id="UP001162164">
    <property type="component" value="Unassembled WGS sequence"/>
</dbReference>
<reference evidence="1" key="1">
    <citation type="journal article" date="2023" name="Insect Mol. Biol.">
        <title>Genome sequencing provides insights into the evolution of gene families encoding plant cell wall-degrading enzymes in longhorned beetles.</title>
        <authorList>
            <person name="Shin N.R."/>
            <person name="Okamura Y."/>
            <person name="Kirsch R."/>
            <person name="Pauchet Y."/>
        </authorList>
    </citation>
    <scope>NUCLEOTIDE SEQUENCE</scope>
    <source>
        <strain evidence="1">MMC_N1</strain>
    </source>
</reference>
<gene>
    <name evidence="1" type="ORF">NQ317_000985</name>
</gene>
<proteinExistence type="predicted"/>
<keyword evidence="2" id="KW-1185">Reference proteome</keyword>